<gene>
    <name evidence="3" type="ORF">AR543_15410</name>
</gene>
<dbReference type="InterPro" id="IPR036634">
    <property type="entry name" value="PRD_sf"/>
</dbReference>
<evidence type="ECO:0000256" key="1">
    <source>
        <dbReference type="ARBA" id="ARBA00022737"/>
    </source>
</evidence>
<dbReference type="InterPro" id="IPR036650">
    <property type="entry name" value="CAT_RNA-bd_dom_sf"/>
</dbReference>
<accession>A0A172ZJF0</accession>
<dbReference type="PROSITE" id="PS51372">
    <property type="entry name" value="PRD_2"/>
    <property type="match status" value="2"/>
</dbReference>
<proteinExistence type="predicted"/>
<dbReference type="AlphaFoldDB" id="A0A172ZJF0"/>
<dbReference type="SUPFAM" id="SSF50151">
    <property type="entry name" value="SacY-like RNA-binding domain"/>
    <property type="match status" value="1"/>
</dbReference>
<dbReference type="Pfam" id="PF03123">
    <property type="entry name" value="CAT_RBD"/>
    <property type="match status" value="1"/>
</dbReference>
<dbReference type="Gene3D" id="1.10.1790.10">
    <property type="entry name" value="PRD domain"/>
    <property type="match status" value="2"/>
</dbReference>
<dbReference type="Pfam" id="PF00874">
    <property type="entry name" value="PRD"/>
    <property type="match status" value="2"/>
</dbReference>
<dbReference type="PANTHER" id="PTHR30185:SF15">
    <property type="entry name" value="CRYPTIC BETA-GLUCOSIDE BGL OPERON ANTITERMINATOR"/>
    <property type="match status" value="1"/>
</dbReference>
<evidence type="ECO:0000259" key="2">
    <source>
        <dbReference type="PROSITE" id="PS51372"/>
    </source>
</evidence>
<dbReference type="InterPro" id="IPR004341">
    <property type="entry name" value="CAT_RNA-bd_dom"/>
</dbReference>
<dbReference type="Proteomes" id="UP000078148">
    <property type="component" value="Chromosome"/>
</dbReference>
<evidence type="ECO:0000313" key="4">
    <source>
        <dbReference type="Proteomes" id="UP000078148"/>
    </source>
</evidence>
<keyword evidence="1" id="KW-0677">Repeat</keyword>
<feature type="domain" description="PRD" evidence="2">
    <location>
        <begin position="65"/>
        <end position="170"/>
    </location>
</feature>
<dbReference type="KEGG" id="pbv:AR543_15410"/>
<dbReference type="EMBL" id="CP013023">
    <property type="protein sequence ID" value="ANF97250.1"/>
    <property type="molecule type" value="Genomic_DNA"/>
</dbReference>
<reference evidence="4" key="1">
    <citation type="submission" date="2015-10" db="EMBL/GenBank/DDBJ databases">
        <title>Genome of Paenibacillus bovis sp. nov.</title>
        <authorList>
            <person name="Wu Z."/>
            <person name="Gao C."/>
            <person name="Liu Z."/>
            <person name="Zheng H."/>
        </authorList>
    </citation>
    <scope>NUCLEOTIDE SEQUENCE [LARGE SCALE GENOMIC DNA]</scope>
    <source>
        <strain evidence="4">BD3526</strain>
    </source>
</reference>
<dbReference type="SMART" id="SM01061">
    <property type="entry name" value="CAT_RBD"/>
    <property type="match status" value="1"/>
</dbReference>
<dbReference type="Gene3D" id="2.30.24.10">
    <property type="entry name" value="CAT RNA-binding domain"/>
    <property type="match status" value="1"/>
</dbReference>
<organism evidence="3 4">
    <name type="scientific">Paenibacillus bovis</name>
    <dbReference type="NCBI Taxonomy" id="1616788"/>
    <lineage>
        <taxon>Bacteria</taxon>
        <taxon>Bacillati</taxon>
        <taxon>Bacillota</taxon>
        <taxon>Bacilli</taxon>
        <taxon>Bacillales</taxon>
        <taxon>Paenibacillaceae</taxon>
        <taxon>Paenibacillus</taxon>
    </lineage>
</organism>
<dbReference type="GO" id="GO:0006355">
    <property type="term" value="P:regulation of DNA-templated transcription"/>
    <property type="evidence" value="ECO:0007669"/>
    <property type="project" value="InterPro"/>
</dbReference>
<feature type="domain" description="PRD" evidence="2">
    <location>
        <begin position="172"/>
        <end position="278"/>
    </location>
</feature>
<sequence length="278" mass="32812">MKIAKIINNNVVSVYQADGTELVVMGRGIAFKKKSGEDVEQHKIQKVFALKNKKASDNFKMLLREVPIELMVIVEETISYSCQTLGKQLNENIYISLTDHVNFAIERHQQGIEIKNALLWEIKQLYKEEFQIGLRMLEQIRHKMNLELPEDEAAFIAIHIVNAEMNEEVNTTINITRFMHSIIHIVKYHFKTDFDEDSLSYFRFITHLKFFAQRVIHNTHYDDNYDHLYNMIKEQHREAAACTEKIKIFVSKEYGHFLTNEEMLYLTVHIERVAKCMR</sequence>
<dbReference type="InterPro" id="IPR011608">
    <property type="entry name" value="PRD"/>
</dbReference>
<dbReference type="InterPro" id="IPR050661">
    <property type="entry name" value="BglG_antiterminators"/>
</dbReference>
<dbReference type="RefSeq" id="WP_060535363.1">
    <property type="nucleotide sequence ID" value="NZ_CP013023.1"/>
</dbReference>
<keyword evidence="4" id="KW-1185">Reference proteome</keyword>
<dbReference type="STRING" id="1616788.AR543_15410"/>
<name>A0A172ZJF0_9BACL</name>
<protein>
    <submittedName>
        <fullName evidence="3">Transcription antiterminator LicT</fullName>
    </submittedName>
</protein>
<reference evidence="3 4" key="2">
    <citation type="journal article" date="2016" name="Int. J. Syst. Evol. Microbiol.">
        <title>Paenibacillus bovis sp. nov., isolated from raw yak (Bos grunniens) milk.</title>
        <authorList>
            <person name="Gao C."/>
            <person name="Han J."/>
            <person name="Liu Z."/>
            <person name="Xu X."/>
            <person name="Hang F."/>
            <person name="Wu Z."/>
        </authorList>
    </citation>
    <scope>NUCLEOTIDE SEQUENCE [LARGE SCALE GENOMIC DNA]</scope>
    <source>
        <strain evidence="3 4">BD3526</strain>
    </source>
</reference>
<evidence type="ECO:0000313" key="3">
    <source>
        <dbReference type="EMBL" id="ANF97250.1"/>
    </source>
</evidence>
<dbReference type="NCBIfam" id="NF046042">
    <property type="entry name" value="LicT"/>
    <property type="match status" value="1"/>
</dbReference>
<dbReference type="SUPFAM" id="SSF63520">
    <property type="entry name" value="PTS-regulatory domain, PRD"/>
    <property type="match status" value="2"/>
</dbReference>
<dbReference type="PANTHER" id="PTHR30185">
    <property type="entry name" value="CRYPTIC BETA-GLUCOSIDE BGL OPERON ANTITERMINATOR"/>
    <property type="match status" value="1"/>
</dbReference>
<dbReference type="GO" id="GO:0003723">
    <property type="term" value="F:RNA binding"/>
    <property type="evidence" value="ECO:0007669"/>
    <property type="project" value="InterPro"/>
</dbReference>
<dbReference type="OrthoDB" id="9813552at2"/>